<dbReference type="SUPFAM" id="SSF117281">
    <property type="entry name" value="Kelch motif"/>
    <property type="match status" value="1"/>
</dbReference>
<evidence type="ECO:0000313" key="1">
    <source>
        <dbReference type="EMBL" id="GIQ88925.1"/>
    </source>
</evidence>
<name>A0A9K3D5V5_9EUKA</name>
<dbReference type="InterPro" id="IPR015915">
    <property type="entry name" value="Kelch-typ_b-propeller"/>
</dbReference>
<protein>
    <recommendedName>
        <fullName evidence="3">Kelch-type beta propeller</fullName>
    </recommendedName>
</protein>
<sequence>VLWIGKSYRHTDTYTALVLTRTYDAVTDTSNVGSEDVGCPLKLGRTLSATRMGDKVYVLPSSFRYRSCNKTYLWCLDIGSMEWERVNCCMSQNEAKSLPAFLGNQMAFAIEGTLYVIGWLGEREHMYAYTPEDAGELGDGEREGACVQWRELTGRCIDIYHPRARTMQASTTLPRGNVACQHTAADREPDTVPSTGTPTPYPGCGILEYKGSNVAVLGSTAHFLCEDNTSFDDLEQQFLHITYSPETGFSYLSPFPGHIPVYECPLSLLAVSPHHLCVAVCFDSDWGDGISTGSACYSDVAQEWSFGTSFKGECAALCMLTEGTALIATDAGLRIMEVVLPGGDDTVEEL</sequence>
<dbReference type="Proteomes" id="UP000265618">
    <property type="component" value="Unassembled WGS sequence"/>
</dbReference>
<keyword evidence="2" id="KW-1185">Reference proteome</keyword>
<dbReference type="EMBL" id="BDIP01004523">
    <property type="protein sequence ID" value="GIQ88925.1"/>
    <property type="molecule type" value="Genomic_DNA"/>
</dbReference>
<accession>A0A9K3D5V5</accession>
<evidence type="ECO:0000313" key="2">
    <source>
        <dbReference type="Proteomes" id="UP000265618"/>
    </source>
</evidence>
<reference evidence="1 2" key="1">
    <citation type="journal article" date="2018" name="PLoS ONE">
        <title>The draft genome of Kipferlia bialata reveals reductive genome evolution in fornicate parasites.</title>
        <authorList>
            <person name="Tanifuji G."/>
            <person name="Takabayashi S."/>
            <person name="Kume K."/>
            <person name="Takagi M."/>
            <person name="Nakayama T."/>
            <person name="Kamikawa R."/>
            <person name="Inagaki Y."/>
            <person name="Hashimoto T."/>
        </authorList>
    </citation>
    <scope>NUCLEOTIDE SEQUENCE [LARGE SCALE GENOMIC DNA]</scope>
    <source>
        <strain evidence="1">NY0173</strain>
    </source>
</reference>
<gene>
    <name evidence="1" type="ORF">KIPB_011280</name>
</gene>
<evidence type="ECO:0008006" key="3">
    <source>
        <dbReference type="Google" id="ProtNLM"/>
    </source>
</evidence>
<proteinExistence type="predicted"/>
<organism evidence="1 2">
    <name type="scientific">Kipferlia bialata</name>
    <dbReference type="NCBI Taxonomy" id="797122"/>
    <lineage>
        <taxon>Eukaryota</taxon>
        <taxon>Metamonada</taxon>
        <taxon>Carpediemonas-like organisms</taxon>
        <taxon>Kipferlia</taxon>
    </lineage>
</organism>
<comment type="caution">
    <text evidence="1">The sequence shown here is derived from an EMBL/GenBank/DDBJ whole genome shotgun (WGS) entry which is preliminary data.</text>
</comment>
<dbReference type="AlphaFoldDB" id="A0A9K3D5V5"/>
<feature type="non-terminal residue" evidence="1">
    <location>
        <position position="1"/>
    </location>
</feature>